<dbReference type="GeneID" id="4390309"/>
<dbReference type="InParanoid" id="Q2H476"/>
<evidence type="ECO:0000313" key="2">
    <source>
        <dbReference type="Proteomes" id="UP000001056"/>
    </source>
</evidence>
<keyword evidence="2" id="KW-1185">Reference proteome</keyword>
<dbReference type="EMBL" id="CH408031">
    <property type="protein sequence ID" value="EAQ89920.1"/>
    <property type="molecule type" value="Genomic_DNA"/>
</dbReference>
<dbReference type="HOGENOM" id="CLU_2605819_0_0_1"/>
<accession>Q2H476</accession>
<dbReference type="VEuPathDB" id="FungiDB:CHGG_06539"/>
<name>Q2H476_CHAGB</name>
<dbReference type="Proteomes" id="UP000001056">
    <property type="component" value="Unassembled WGS sequence"/>
</dbReference>
<reference evidence="2" key="1">
    <citation type="journal article" date="2015" name="Genome Announc.">
        <title>Draft genome sequence of the cellulolytic fungus Chaetomium globosum.</title>
        <authorList>
            <person name="Cuomo C.A."/>
            <person name="Untereiner W.A."/>
            <person name="Ma L.-J."/>
            <person name="Grabherr M."/>
            <person name="Birren B.W."/>
        </authorList>
    </citation>
    <scope>NUCLEOTIDE SEQUENCE [LARGE SCALE GENOMIC DNA]</scope>
    <source>
        <strain evidence="2">ATCC 6205 / CBS 148.51 / DSM 1962 / NBRC 6347 / NRRL 1970</strain>
    </source>
</reference>
<dbReference type="RefSeq" id="XP_001222634.1">
    <property type="nucleotide sequence ID" value="XM_001222633.1"/>
</dbReference>
<gene>
    <name evidence="1" type="ORF">CHGG_06539</name>
</gene>
<evidence type="ECO:0000313" key="1">
    <source>
        <dbReference type="EMBL" id="EAQ89920.1"/>
    </source>
</evidence>
<protein>
    <submittedName>
        <fullName evidence="1">Uncharacterized protein</fullName>
    </submittedName>
</protein>
<dbReference type="AlphaFoldDB" id="Q2H476"/>
<organism evidence="1 2">
    <name type="scientific">Chaetomium globosum (strain ATCC 6205 / CBS 148.51 / DSM 1962 / NBRC 6347 / NRRL 1970)</name>
    <name type="common">Soil fungus</name>
    <dbReference type="NCBI Taxonomy" id="306901"/>
    <lineage>
        <taxon>Eukaryota</taxon>
        <taxon>Fungi</taxon>
        <taxon>Dikarya</taxon>
        <taxon>Ascomycota</taxon>
        <taxon>Pezizomycotina</taxon>
        <taxon>Sordariomycetes</taxon>
        <taxon>Sordariomycetidae</taxon>
        <taxon>Sordariales</taxon>
        <taxon>Chaetomiaceae</taxon>
        <taxon>Chaetomium</taxon>
    </lineage>
</organism>
<proteinExistence type="predicted"/>
<sequence>MGNACRCHWSRRTLNSASRSVICNNRLPVTDLGSRDGAPPNGDVIPDGSPVLSPRGCAMAMLRRGCSWRTHAIAIASLW</sequence>